<evidence type="ECO:0000256" key="1">
    <source>
        <dbReference type="SAM" id="MobiDB-lite"/>
    </source>
</evidence>
<gene>
    <name evidence="3" type="ORF">B2A_14451</name>
</gene>
<evidence type="ECO:0000313" key="3">
    <source>
        <dbReference type="EMBL" id="EQD29472.1"/>
    </source>
</evidence>
<name>T0YCG2_9ZZZZ</name>
<dbReference type="AlphaFoldDB" id="T0YCG2"/>
<dbReference type="GO" id="GO:0016887">
    <property type="term" value="F:ATP hydrolysis activity"/>
    <property type="evidence" value="ECO:0007669"/>
    <property type="project" value="InterPro"/>
</dbReference>
<feature type="domain" description="Rad50/SbcC-type AAA" evidence="2">
    <location>
        <begin position="103"/>
        <end position="183"/>
    </location>
</feature>
<evidence type="ECO:0000259" key="2">
    <source>
        <dbReference type="Pfam" id="PF13476"/>
    </source>
</evidence>
<accession>T0YCG2</accession>
<dbReference type="Gene3D" id="3.40.50.300">
    <property type="entry name" value="P-loop containing nucleotide triphosphate hydrolases"/>
    <property type="match status" value="2"/>
</dbReference>
<dbReference type="InterPro" id="IPR027417">
    <property type="entry name" value="P-loop_NTPase"/>
</dbReference>
<comment type="caution">
    <text evidence="3">The sequence shown here is derived from an EMBL/GenBank/DDBJ whole genome shotgun (WGS) entry which is preliminary data.</text>
</comment>
<dbReference type="EMBL" id="AUZZ01010499">
    <property type="protein sequence ID" value="EQD29472.1"/>
    <property type="molecule type" value="Genomic_DNA"/>
</dbReference>
<feature type="region of interest" description="Disordered" evidence="1">
    <location>
        <begin position="195"/>
        <end position="215"/>
    </location>
</feature>
<protein>
    <submittedName>
        <fullName evidence="3">ATPase involved in DNA repair-like protein</fullName>
    </submittedName>
</protein>
<dbReference type="Pfam" id="PF13476">
    <property type="entry name" value="AAA_23"/>
    <property type="match status" value="1"/>
</dbReference>
<dbReference type="GO" id="GO:0006302">
    <property type="term" value="P:double-strand break repair"/>
    <property type="evidence" value="ECO:0007669"/>
    <property type="project" value="InterPro"/>
</dbReference>
<proteinExistence type="predicted"/>
<feature type="compositionally biased region" description="Basic and acidic residues" evidence="1">
    <location>
        <begin position="196"/>
        <end position="207"/>
    </location>
</feature>
<reference evidence="3" key="2">
    <citation type="journal article" date="2014" name="ISME J.">
        <title>Microbial stratification in low pH oxic and suboxic macroscopic growths along an acid mine drainage.</title>
        <authorList>
            <person name="Mendez-Garcia C."/>
            <person name="Mesa V."/>
            <person name="Sprenger R.R."/>
            <person name="Richter M."/>
            <person name="Diez M.S."/>
            <person name="Solano J."/>
            <person name="Bargiela R."/>
            <person name="Golyshina O.V."/>
            <person name="Manteca A."/>
            <person name="Ramos J.L."/>
            <person name="Gallego J.R."/>
            <person name="Llorente I."/>
            <person name="Martins Dos Santos V.A."/>
            <person name="Jensen O.N."/>
            <person name="Pelaez A.I."/>
            <person name="Sanchez J."/>
            <person name="Ferrer M."/>
        </authorList>
    </citation>
    <scope>NUCLEOTIDE SEQUENCE</scope>
</reference>
<feature type="non-terminal residue" evidence="3">
    <location>
        <position position="221"/>
    </location>
</feature>
<organism evidence="3">
    <name type="scientific">mine drainage metagenome</name>
    <dbReference type="NCBI Taxonomy" id="410659"/>
    <lineage>
        <taxon>unclassified sequences</taxon>
        <taxon>metagenomes</taxon>
        <taxon>ecological metagenomes</taxon>
    </lineage>
</organism>
<reference evidence="3" key="1">
    <citation type="submission" date="2013-08" db="EMBL/GenBank/DDBJ databases">
        <authorList>
            <person name="Mendez C."/>
            <person name="Richter M."/>
            <person name="Ferrer M."/>
            <person name="Sanchez J."/>
        </authorList>
    </citation>
    <scope>NUCLEOTIDE SEQUENCE</scope>
</reference>
<sequence>TNVLSAGLRFAALSRTGARRLIVLDEPDCWIKPERVAGFVRVLSDVARRAGTQTILISHHEPELFEDLVSLVKLTRGADGAAQVEVLRRAAQWPDEETPGLRSIHLKGFRAHLDTMVPLFPGVTAVIGDNDLGKSTFAATSMRAVAYGDGDDTLIRHGAAEAQVTIEVENGRRVVWTRREKAQSGQPKVSYALYESGREEPVREGRPATRGGVPEWVSEVL</sequence>
<dbReference type="SUPFAM" id="SSF52540">
    <property type="entry name" value="P-loop containing nucleoside triphosphate hydrolases"/>
    <property type="match status" value="2"/>
</dbReference>
<dbReference type="InterPro" id="IPR038729">
    <property type="entry name" value="Rad50/SbcC_AAA"/>
</dbReference>
<feature type="non-terminal residue" evidence="3">
    <location>
        <position position="1"/>
    </location>
</feature>